<feature type="DNA-binding region" description="Homeobox" evidence="4">
    <location>
        <begin position="172"/>
        <end position="234"/>
    </location>
</feature>
<accession>A0A0L0HP21</accession>
<dbReference type="STRING" id="645134.A0A0L0HP21"/>
<dbReference type="InterPro" id="IPR009057">
    <property type="entry name" value="Homeodomain-like_sf"/>
</dbReference>
<proteinExistence type="predicted"/>
<dbReference type="Pfam" id="PF05920">
    <property type="entry name" value="Homeobox_KN"/>
    <property type="match status" value="1"/>
</dbReference>
<dbReference type="GO" id="GO:0003677">
    <property type="term" value="F:DNA binding"/>
    <property type="evidence" value="ECO:0007669"/>
    <property type="project" value="UniProtKB-UniRule"/>
</dbReference>
<dbReference type="OMA" id="LECMASP"/>
<dbReference type="InParanoid" id="A0A0L0HP21"/>
<evidence type="ECO:0000256" key="2">
    <source>
        <dbReference type="ARBA" id="ARBA00023155"/>
    </source>
</evidence>
<evidence type="ECO:0000313" key="7">
    <source>
        <dbReference type="EMBL" id="KND02842.1"/>
    </source>
</evidence>
<dbReference type="Proteomes" id="UP000053201">
    <property type="component" value="Unassembled WGS sequence"/>
</dbReference>
<keyword evidence="8" id="KW-1185">Reference proteome</keyword>
<evidence type="ECO:0000256" key="3">
    <source>
        <dbReference type="ARBA" id="ARBA00023242"/>
    </source>
</evidence>
<dbReference type="GeneID" id="27685554"/>
<dbReference type="PROSITE" id="PS50071">
    <property type="entry name" value="HOMEOBOX_2"/>
    <property type="match status" value="1"/>
</dbReference>
<dbReference type="InterPro" id="IPR050224">
    <property type="entry name" value="TALE_homeobox"/>
</dbReference>
<protein>
    <recommendedName>
        <fullName evidence="6">Homeobox domain-containing protein</fullName>
    </recommendedName>
</protein>
<evidence type="ECO:0000313" key="8">
    <source>
        <dbReference type="Proteomes" id="UP000053201"/>
    </source>
</evidence>
<dbReference type="eggNOG" id="KOG0773">
    <property type="taxonomic scope" value="Eukaryota"/>
</dbReference>
<feature type="domain" description="Homeobox" evidence="6">
    <location>
        <begin position="170"/>
        <end position="233"/>
    </location>
</feature>
<dbReference type="GO" id="GO:0006355">
    <property type="term" value="P:regulation of DNA-templated transcription"/>
    <property type="evidence" value="ECO:0007669"/>
    <property type="project" value="InterPro"/>
</dbReference>
<dbReference type="PANTHER" id="PTHR11850">
    <property type="entry name" value="HOMEOBOX PROTEIN TRANSCRIPTION FACTORS"/>
    <property type="match status" value="1"/>
</dbReference>
<dbReference type="Gene3D" id="1.10.10.60">
    <property type="entry name" value="Homeodomain-like"/>
    <property type="match status" value="1"/>
</dbReference>
<reference evidence="7 8" key="1">
    <citation type="submission" date="2009-08" db="EMBL/GenBank/DDBJ databases">
        <title>The Genome Sequence of Spizellomyces punctatus strain DAOM BR117.</title>
        <authorList>
            <consortium name="The Broad Institute Genome Sequencing Platform"/>
            <person name="Russ C."/>
            <person name="Cuomo C."/>
            <person name="Shea T."/>
            <person name="Young S.K."/>
            <person name="Zeng Q."/>
            <person name="Koehrsen M."/>
            <person name="Haas B."/>
            <person name="Borodovsky M."/>
            <person name="Guigo R."/>
            <person name="Alvarado L."/>
            <person name="Berlin A."/>
            <person name="Bochicchio J."/>
            <person name="Borenstein D."/>
            <person name="Chapman S."/>
            <person name="Chen Z."/>
            <person name="Engels R."/>
            <person name="Freedman E."/>
            <person name="Gellesch M."/>
            <person name="Goldberg J."/>
            <person name="Griggs A."/>
            <person name="Gujja S."/>
            <person name="Heiman D."/>
            <person name="Hepburn T."/>
            <person name="Howarth C."/>
            <person name="Jen D."/>
            <person name="Larson L."/>
            <person name="Lewis B."/>
            <person name="Mehta T."/>
            <person name="Park D."/>
            <person name="Pearson M."/>
            <person name="Roberts A."/>
            <person name="Saif S."/>
            <person name="Shenoy N."/>
            <person name="Sisk P."/>
            <person name="Stolte C."/>
            <person name="Sykes S."/>
            <person name="Thomson T."/>
            <person name="Walk T."/>
            <person name="White J."/>
            <person name="Yandava C."/>
            <person name="Burger G."/>
            <person name="Gray M.W."/>
            <person name="Holland P.W.H."/>
            <person name="King N."/>
            <person name="Lang F.B.F."/>
            <person name="Roger A.J."/>
            <person name="Ruiz-Trillo I."/>
            <person name="Lander E."/>
            <person name="Nusbaum C."/>
        </authorList>
    </citation>
    <scope>NUCLEOTIDE SEQUENCE [LARGE SCALE GENOMIC DNA]</scope>
    <source>
        <strain evidence="7 8">DAOM BR117</strain>
    </source>
</reference>
<dbReference type="CDD" id="cd00086">
    <property type="entry name" value="homeodomain"/>
    <property type="match status" value="1"/>
</dbReference>
<dbReference type="OrthoDB" id="10056939at2759"/>
<feature type="compositionally biased region" description="Polar residues" evidence="5">
    <location>
        <begin position="159"/>
        <end position="170"/>
    </location>
</feature>
<keyword evidence="3 4" id="KW-0539">Nucleus</keyword>
<dbReference type="SUPFAM" id="SSF46689">
    <property type="entry name" value="Homeodomain-like"/>
    <property type="match status" value="1"/>
</dbReference>
<evidence type="ECO:0000256" key="4">
    <source>
        <dbReference type="PROSITE-ProRule" id="PRU00108"/>
    </source>
</evidence>
<dbReference type="InterPro" id="IPR008422">
    <property type="entry name" value="KN_HD"/>
</dbReference>
<dbReference type="AlphaFoldDB" id="A0A0L0HP21"/>
<sequence>MEIVEAEEHPLFPVADRLLTLRDTAINSLTPDDIPERLDLVTNLLKANKRHIDRSRRSRDSLDHFILSVIAVASRQQIALYRSIAQNDNDFERTLDRLCDEMDTFFVNSDLKRKRTSPLSRRSKSVESSSLTEFHDTEGLPVKGLGTQEEPEARGRQMEGSSGQQRSVSESGRPKRPNHPPWKTQILFQWYYQHRANPYPSEAEKEELCNETELNAKQLNDWFINARRRYRIPRQGTMDATS</sequence>
<keyword evidence="1 4" id="KW-0238">DNA-binding</keyword>
<name>A0A0L0HP21_SPIPD</name>
<feature type="region of interest" description="Disordered" evidence="5">
    <location>
        <begin position="116"/>
        <end position="181"/>
    </location>
</feature>
<keyword evidence="2 4" id="KW-0371">Homeobox</keyword>
<evidence type="ECO:0000256" key="1">
    <source>
        <dbReference type="ARBA" id="ARBA00023125"/>
    </source>
</evidence>
<evidence type="ECO:0000256" key="5">
    <source>
        <dbReference type="SAM" id="MobiDB-lite"/>
    </source>
</evidence>
<comment type="subcellular location">
    <subcellularLocation>
        <location evidence="4">Nucleus</location>
    </subcellularLocation>
</comment>
<organism evidence="7 8">
    <name type="scientific">Spizellomyces punctatus (strain DAOM BR117)</name>
    <dbReference type="NCBI Taxonomy" id="645134"/>
    <lineage>
        <taxon>Eukaryota</taxon>
        <taxon>Fungi</taxon>
        <taxon>Fungi incertae sedis</taxon>
        <taxon>Chytridiomycota</taxon>
        <taxon>Chytridiomycota incertae sedis</taxon>
        <taxon>Chytridiomycetes</taxon>
        <taxon>Spizellomycetales</taxon>
        <taxon>Spizellomycetaceae</taxon>
        <taxon>Spizellomyces</taxon>
    </lineage>
</organism>
<evidence type="ECO:0000259" key="6">
    <source>
        <dbReference type="PROSITE" id="PS50071"/>
    </source>
</evidence>
<dbReference type="InterPro" id="IPR001356">
    <property type="entry name" value="HD"/>
</dbReference>
<gene>
    <name evidence="7" type="ORF">SPPG_01922</name>
</gene>
<dbReference type="GO" id="GO:0005634">
    <property type="term" value="C:nucleus"/>
    <property type="evidence" value="ECO:0007669"/>
    <property type="project" value="UniProtKB-SubCell"/>
</dbReference>
<dbReference type="VEuPathDB" id="FungiDB:SPPG_01922"/>
<dbReference type="SMART" id="SM00389">
    <property type="entry name" value="HOX"/>
    <property type="match status" value="1"/>
</dbReference>
<dbReference type="EMBL" id="KQ257452">
    <property type="protein sequence ID" value="KND02842.1"/>
    <property type="molecule type" value="Genomic_DNA"/>
</dbReference>
<dbReference type="RefSeq" id="XP_016610881.1">
    <property type="nucleotide sequence ID" value="XM_016750231.1"/>
</dbReference>